<comment type="similarity">
    <text evidence="2">Belongs to the major facilitator superfamily. Proton-dependent oligopeptide transporter (POT/PTR) (TC 2.A.17) family.</text>
</comment>
<comment type="caution">
    <text evidence="7">The sequence shown here is derived from an EMBL/GenBank/DDBJ whole genome shotgun (WGS) entry which is preliminary data.</text>
</comment>
<feature type="transmembrane region" description="Helical" evidence="6">
    <location>
        <begin position="425"/>
        <end position="449"/>
    </location>
</feature>
<evidence type="ECO:0000256" key="5">
    <source>
        <dbReference type="ARBA" id="ARBA00023136"/>
    </source>
</evidence>
<dbReference type="GO" id="GO:0016020">
    <property type="term" value="C:membrane"/>
    <property type="evidence" value="ECO:0007669"/>
    <property type="project" value="UniProtKB-SubCell"/>
</dbReference>
<keyword evidence="8" id="KW-1185">Reference proteome</keyword>
<dbReference type="GO" id="GO:0022857">
    <property type="term" value="F:transmembrane transporter activity"/>
    <property type="evidence" value="ECO:0007669"/>
    <property type="project" value="InterPro"/>
</dbReference>
<evidence type="ECO:0000256" key="2">
    <source>
        <dbReference type="ARBA" id="ARBA00005982"/>
    </source>
</evidence>
<keyword evidence="4 6" id="KW-1133">Transmembrane helix</keyword>
<feature type="transmembrane region" description="Helical" evidence="6">
    <location>
        <begin position="35"/>
        <end position="60"/>
    </location>
</feature>
<feature type="transmembrane region" description="Helical" evidence="6">
    <location>
        <begin position="12"/>
        <end position="29"/>
    </location>
</feature>
<evidence type="ECO:0000256" key="1">
    <source>
        <dbReference type="ARBA" id="ARBA00004141"/>
    </source>
</evidence>
<feature type="transmembrane region" description="Helical" evidence="6">
    <location>
        <begin position="72"/>
        <end position="91"/>
    </location>
</feature>
<proteinExistence type="inferred from homology"/>
<accession>A0A2H5PE87</accession>
<sequence>MPSTLLNVGKILVLSWSDVFVAFVFWMMMDYLTEVWMISFVHAAGIVNIFWGTAHVLPLAIRYLVDTTISKYWMILVSSFAYTAGMCLLTMSTPPALAGAMGTCSDYKPECIGEGQKILLYTALGLIAFGISGHMGSIDRFIADQATNFREEEFSMSFRPQLIIFSFWGLSLVPNILSIAFLFIKSWKIKFGILAMFTTVSTLVFLSGSSSYRRRKPQGSSLTTVVRVFVASISKLSYRCPRHASELYERSDINDLYVVPHSRGLRWLDKAAIILPNKALRQQERNRWRLCSVTEVEETKCLVHLIPICFTFIIPGVVSSIGNTFLLEQAEVINGKDGGNFSFGPLLLLLLYYISKDPAIGETRRLDVVRSHGLIDKPDEKIPMSLFWLLPQFLLLGAADGFYEKGIDMFFSDQFPRMIFRYLKYIFVATMGVGIIGSTLSVYYAGIISERIGKHNWFQDTLNLSRLDNYYWLLAALTAANLAVLIIAAMRFPYNYLSLEQIDIDDGPLMKMKISTANRREERSSTSLSRILSHDRSACRCTYDLGFHQYVLVSNKKEIEGDNAELEKLAFYE</sequence>
<feature type="transmembrane region" description="Helical" evidence="6">
    <location>
        <begin position="338"/>
        <end position="355"/>
    </location>
</feature>
<evidence type="ECO:0000256" key="4">
    <source>
        <dbReference type="ARBA" id="ARBA00022989"/>
    </source>
</evidence>
<evidence type="ECO:0000313" key="7">
    <source>
        <dbReference type="EMBL" id="GAY50677.1"/>
    </source>
</evidence>
<feature type="transmembrane region" description="Helical" evidence="6">
    <location>
        <begin position="189"/>
        <end position="206"/>
    </location>
</feature>
<feature type="transmembrane region" description="Helical" evidence="6">
    <location>
        <begin position="302"/>
        <end position="326"/>
    </location>
</feature>
<evidence type="ECO:0000256" key="6">
    <source>
        <dbReference type="SAM" id="Phobius"/>
    </source>
</evidence>
<evidence type="ECO:0000313" key="8">
    <source>
        <dbReference type="Proteomes" id="UP000236630"/>
    </source>
</evidence>
<dbReference type="InterPro" id="IPR036259">
    <property type="entry name" value="MFS_trans_sf"/>
</dbReference>
<dbReference type="AlphaFoldDB" id="A0A2H5PE87"/>
<dbReference type="Gene3D" id="1.20.1250.20">
    <property type="entry name" value="MFS general substrate transporter like domains"/>
    <property type="match status" value="1"/>
</dbReference>
<comment type="subcellular location">
    <subcellularLocation>
        <location evidence="1">Membrane</location>
        <topology evidence="1">Multi-pass membrane protein</topology>
    </subcellularLocation>
</comment>
<keyword evidence="3 6" id="KW-0812">Transmembrane</keyword>
<name>A0A2H5PE87_CITUN</name>
<organism evidence="7 8">
    <name type="scientific">Citrus unshiu</name>
    <name type="common">Satsuma mandarin</name>
    <name type="synonym">Citrus nobilis var. unshiu</name>
    <dbReference type="NCBI Taxonomy" id="55188"/>
    <lineage>
        <taxon>Eukaryota</taxon>
        <taxon>Viridiplantae</taxon>
        <taxon>Streptophyta</taxon>
        <taxon>Embryophyta</taxon>
        <taxon>Tracheophyta</taxon>
        <taxon>Spermatophyta</taxon>
        <taxon>Magnoliopsida</taxon>
        <taxon>eudicotyledons</taxon>
        <taxon>Gunneridae</taxon>
        <taxon>Pentapetalae</taxon>
        <taxon>rosids</taxon>
        <taxon>malvids</taxon>
        <taxon>Sapindales</taxon>
        <taxon>Rutaceae</taxon>
        <taxon>Aurantioideae</taxon>
        <taxon>Citrus</taxon>
    </lineage>
</organism>
<dbReference type="Pfam" id="PF00854">
    <property type="entry name" value="PTR2"/>
    <property type="match status" value="1"/>
</dbReference>
<feature type="transmembrane region" description="Helical" evidence="6">
    <location>
        <begin position="162"/>
        <end position="183"/>
    </location>
</feature>
<keyword evidence="5 6" id="KW-0472">Membrane</keyword>
<dbReference type="PANTHER" id="PTHR11654">
    <property type="entry name" value="OLIGOPEPTIDE TRANSPORTER-RELATED"/>
    <property type="match status" value="1"/>
</dbReference>
<dbReference type="InterPro" id="IPR000109">
    <property type="entry name" value="POT_fam"/>
</dbReference>
<protein>
    <submittedName>
        <fullName evidence="7">Uncharacterized protein</fullName>
    </submittedName>
</protein>
<dbReference type="EMBL" id="BDQV01000064">
    <property type="protein sequence ID" value="GAY50677.1"/>
    <property type="molecule type" value="Genomic_DNA"/>
</dbReference>
<reference evidence="7 8" key="1">
    <citation type="journal article" date="2017" name="Front. Genet.">
        <title>Draft sequencing of the heterozygous diploid genome of Satsuma (Citrus unshiu Marc.) using a hybrid assembly approach.</title>
        <authorList>
            <person name="Shimizu T."/>
            <person name="Tanizawa Y."/>
            <person name="Mochizuki T."/>
            <person name="Nagasaki H."/>
            <person name="Yoshioka T."/>
            <person name="Toyoda A."/>
            <person name="Fujiyama A."/>
            <person name="Kaminuma E."/>
            <person name="Nakamura Y."/>
        </authorList>
    </citation>
    <scope>NUCLEOTIDE SEQUENCE [LARGE SCALE GENOMIC DNA]</scope>
    <source>
        <strain evidence="8">cv. Miyagawa wase</strain>
    </source>
</reference>
<feature type="transmembrane region" description="Helical" evidence="6">
    <location>
        <begin position="118"/>
        <end position="142"/>
    </location>
</feature>
<evidence type="ECO:0000256" key="3">
    <source>
        <dbReference type="ARBA" id="ARBA00022692"/>
    </source>
</evidence>
<dbReference type="Proteomes" id="UP000236630">
    <property type="component" value="Unassembled WGS sequence"/>
</dbReference>
<gene>
    <name evidence="7" type="ORF">CUMW_128570</name>
</gene>
<feature type="transmembrane region" description="Helical" evidence="6">
    <location>
        <begin position="469"/>
        <end position="490"/>
    </location>
</feature>